<dbReference type="InterPro" id="IPR009100">
    <property type="entry name" value="AcylCoA_DH/oxidase_NM_dom_sf"/>
</dbReference>
<dbReference type="PANTHER" id="PTHR43884">
    <property type="entry name" value="ACYL-COA DEHYDROGENASE"/>
    <property type="match status" value="1"/>
</dbReference>
<accession>A0A927R0U6</accession>
<proteinExistence type="inferred from homology"/>
<dbReference type="InterPro" id="IPR037069">
    <property type="entry name" value="AcylCoA_DH/ox_N_sf"/>
</dbReference>
<dbReference type="SUPFAM" id="SSF56645">
    <property type="entry name" value="Acyl-CoA dehydrogenase NM domain-like"/>
    <property type="match status" value="1"/>
</dbReference>
<protein>
    <submittedName>
        <fullName evidence="7">Alkylation response protein AidB-like acyl-CoA dehydrogenase</fullName>
    </submittedName>
</protein>
<dbReference type="InterPro" id="IPR036250">
    <property type="entry name" value="AcylCo_DH-like_C"/>
</dbReference>
<evidence type="ECO:0000256" key="4">
    <source>
        <dbReference type="ARBA" id="ARBA00022827"/>
    </source>
</evidence>
<comment type="caution">
    <text evidence="7">The sequence shown here is derived from an EMBL/GenBank/DDBJ whole genome shotgun (WGS) entry which is preliminary data.</text>
</comment>
<dbReference type="Gene3D" id="1.10.540.10">
    <property type="entry name" value="Acyl-CoA dehydrogenase/oxidase, N-terminal domain"/>
    <property type="match status" value="1"/>
</dbReference>
<name>A0A927R0U6_9ACTN</name>
<comment type="cofactor">
    <cofactor evidence="1">
        <name>FAD</name>
        <dbReference type="ChEBI" id="CHEBI:57692"/>
    </cofactor>
</comment>
<dbReference type="Gene3D" id="2.40.110.10">
    <property type="entry name" value="Butyryl-CoA Dehydrogenase, subunit A, domain 2"/>
    <property type="match status" value="1"/>
</dbReference>
<evidence type="ECO:0000256" key="5">
    <source>
        <dbReference type="SAM" id="MobiDB-lite"/>
    </source>
</evidence>
<keyword evidence="4" id="KW-0274">FAD</keyword>
<dbReference type="GO" id="GO:0050660">
    <property type="term" value="F:flavin adenine dinucleotide binding"/>
    <property type="evidence" value="ECO:0007669"/>
    <property type="project" value="InterPro"/>
</dbReference>
<keyword evidence="8" id="KW-1185">Reference proteome</keyword>
<feature type="compositionally biased region" description="Low complexity" evidence="5">
    <location>
        <begin position="1"/>
        <end position="18"/>
    </location>
</feature>
<dbReference type="AlphaFoldDB" id="A0A927R0U6"/>
<feature type="compositionally biased region" description="Low complexity" evidence="5">
    <location>
        <begin position="31"/>
        <end position="40"/>
    </location>
</feature>
<evidence type="ECO:0000313" key="7">
    <source>
        <dbReference type="EMBL" id="MBE1491985.1"/>
    </source>
</evidence>
<sequence>MTQTPTAPATTGPDTTGFGAIGPDTSGPGGQPAADPDAGTAAAVPDLETYLGDPHDPTNPVGYPAVLAADERGELLAAGERALDGYGLNAEFVPRALGGRFDRADRLAQVLRAVFRRDTTLGVGYGVTTFIAATPVWTSGSAEQRRWMADLLLRHGKASAGYNELAHGTDFTRARLRARPDGTRLLVNGRKELVGNLARADAVTLFARTDDRPGSRSHSHLLLDMAALPPERRRHLRRYRTAGVRGVLLGGLEFTDCPVPADAVIGELGDAMETVLRAFQVTRGVLPGMAVGIVDTQLRTVLRFGLDRRLYGLPVAELPHARATLVGGFLDLLISDSLSTVVARALHVLPAQTSVYTAAVKYLVPKLLQEATQSLSVVLGARSFLRDGPYGIFQKNIRDLLAATLTHASAAVCQATIIPQLPRLAQHGWHRSTPAPPALFRLSDPIPALEFDRLGLSARGEDSLLATLREHGAEPGTDPDVADLCGRLAAELGRLRRLCADLPPRDRTVIAGRRGFDLTDRYAVLLAAAACLGVWRYNSDDPFLRDTPWLLAALSRLAARLGLDPGTAADGLEKHLYAELLERHVDGRSFDLVNRRLAG</sequence>
<dbReference type="CDD" id="cd00567">
    <property type="entry name" value="ACAD"/>
    <property type="match status" value="1"/>
</dbReference>
<evidence type="ECO:0000259" key="6">
    <source>
        <dbReference type="Pfam" id="PF00441"/>
    </source>
</evidence>
<evidence type="ECO:0000313" key="8">
    <source>
        <dbReference type="Proteomes" id="UP000649753"/>
    </source>
</evidence>
<evidence type="ECO:0000256" key="1">
    <source>
        <dbReference type="ARBA" id="ARBA00001974"/>
    </source>
</evidence>
<dbReference type="InterPro" id="IPR046373">
    <property type="entry name" value="Acyl-CoA_Oxase/DH_mid-dom_sf"/>
</dbReference>
<feature type="domain" description="Acyl-CoA dehydrogenase/oxidase C-terminal" evidence="6">
    <location>
        <begin position="273"/>
        <end position="405"/>
    </location>
</feature>
<dbReference type="PANTHER" id="PTHR43884:SF19">
    <property type="entry name" value="ACYL-COA DEHYDROGENASE FADE4-RELATED"/>
    <property type="match status" value="1"/>
</dbReference>
<dbReference type="SUPFAM" id="SSF47203">
    <property type="entry name" value="Acyl-CoA dehydrogenase C-terminal domain-like"/>
    <property type="match status" value="1"/>
</dbReference>
<keyword evidence="3" id="KW-0285">Flavoprotein</keyword>
<dbReference type="EMBL" id="JADBEB010000001">
    <property type="protein sequence ID" value="MBE1491985.1"/>
    <property type="molecule type" value="Genomic_DNA"/>
</dbReference>
<dbReference type="Pfam" id="PF00441">
    <property type="entry name" value="Acyl-CoA_dh_1"/>
    <property type="match status" value="1"/>
</dbReference>
<feature type="region of interest" description="Disordered" evidence="5">
    <location>
        <begin position="1"/>
        <end position="40"/>
    </location>
</feature>
<reference evidence="7" key="1">
    <citation type="submission" date="2020-10" db="EMBL/GenBank/DDBJ databases">
        <title>Sequencing the genomes of 1000 actinobacteria strains.</title>
        <authorList>
            <person name="Klenk H.-P."/>
        </authorList>
    </citation>
    <scope>NUCLEOTIDE SEQUENCE</scope>
    <source>
        <strain evidence="7">DSM 46832</strain>
    </source>
</reference>
<comment type="similarity">
    <text evidence="2">Belongs to the acyl-CoA dehydrogenase family.</text>
</comment>
<dbReference type="Gene3D" id="1.20.140.10">
    <property type="entry name" value="Butyryl-CoA Dehydrogenase, subunit A, domain 3"/>
    <property type="match status" value="1"/>
</dbReference>
<dbReference type="InterPro" id="IPR009075">
    <property type="entry name" value="AcylCo_DH/oxidase_C"/>
</dbReference>
<gene>
    <name evidence="7" type="ORF">H4W31_007623</name>
</gene>
<evidence type="ECO:0000256" key="2">
    <source>
        <dbReference type="ARBA" id="ARBA00009347"/>
    </source>
</evidence>
<dbReference type="GO" id="GO:0005886">
    <property type="term" value="C:plasma membrane"/>
    <property type="evidence" value="ECO:0007669"/>
    <property type="project" value="TreeGrafter"/>
</dbReference>
<dbReference type="GO" id="GO:0003995">
    <property type="term" value="F:acyl-CoA dehydrogenase activity"/>
    <property type="evidence" value="ECO:0007669"/>
    <property type="project" value="TreeGrafter"/>
</dbReference>
<dbReference type="Proteomes" id="UP000649753">
    <property type="component" value="Unassembled WGS sequence"/>
</dbReference>
<evidence type="ECO:0000256" key="3">
    <source>
        <dbReference type="ARBA" id="ARBA00022630"/>
    </source>
</evidence>
<dbReference type="RefSeq" id="WP_192770960.1">
    <property type="nucleotide sequence ID" value="NZ_JADBEB010000001.1"/>
</dbReference>
<organism evidence="7 8">
    <name type="scientific">Plantactinospora soyae</name>
    <dbReference type="NCBI Taxonomy" id="1544732"/>
    <lineage>
        <taxon>Bacteria</taxon>
        <taxon>Bacillati</taxon>
        <taxon>Actinomycetota</taxon>
        <taxon>Actinomycetes</taxon>
        <taxon>Micromonosporales</taxon>
        <taxon>Micromonosporaceae</taxon>
        <taxon>Plantactinospora</taxon>
    </lineage>
</organism>